<accession>A0A7X6LWH6</accession>
<evidence type="ECO:0000256" key="1">
    <source>
        <dbReference type="ARBA" id="ARBA00022491"/>
    </source>
</evidence>
<dbReference type="GO" id="GO:0003677">
    <property type="term" value="F:DNA binding"/>
    <property type="evidence" value="ECO:0007669"/>
    <property type="project" value="UniProtKB-KW"/>
</dbReference>
<dbReference type="Proteomes" id="UP000523447">
    <property type="component" value="Unassembled WGS sequence"/>
</dbReference>
<keyword evidence="2" id="KW-0805">Transcription regulation</keyword>
<dbReference type="SUPFAM" id="SSF46955">
    <property type="entry name" value="Putative DNA-binding domain"/>
    <property type="match status" value="2"/>
</dbReference>
<evidence type="ECO:0000256" key="4">
    <source>
        <dbReference type="ARBA" id="ARBA00023163"/>
    </source>
</evidence>
<keyword evidence="1" id="KW-0678">Repressor</keyword>
<organism evidence="6 7">
    <name type="scientific">Nocardia veterana</name>
    <dbReference type="NCBI Taxonomy" id="132249"/>
    <lineage>
        <taxon>Bacteria</taxon>
        <taxon>Bacillati</taxon>
        <taxon>Actinomycetota</taxon>
        <taxon>Actinomycetes</taxon>
        <taxon>Mycobacteriales</taxon>
        <taxon>Nocardiaceae</taxon>
        <taxon>Nocardia</taxon>
    </lineage>
</organism>
<feature type="domain" description="HTH merR-type" evidence="5">
    <location>
        <begin position="1"/>
        <end position="48"/>
    </location>
</feature>
<dbReference type="InterPro" id="IPR000551">
    <property type="entry name" value="MerR-type_HTH_dom"/>
</dbReference>
<evidence type="ECO:0000259" key="5">
    <source>
        <dbReference type="PROSITE" id="PS50937"/>
    </source>
</evidence>
<dbReference type="PANTHER" id="PTHR30204">
    <property type="entry name" value="REDOX-CYCLING DRUG-SENSING TRANSCRIPTIONAL ACTIVATOR SOXR"/>
    <property type="match status" value="1"/>
</dbReference>
<sequence length="232" mass="25531">MRPIDLAREHGLSAQAIRNYDEAGILPPAERSDSGYRRYTALHAEALRAFLALRRGHGHQRAAEILRAINRGDAESAYRLIDTSHAELVAERRTRAEVASALQTLSTTAPPAIPGRALTVGELARRLGLHPATLRTWESEGLLRPERDRAGYRSYGPEAVRAAEIARQLRRGGYPLRRIARFLETLHGAGGADALRVFLDAWQARLGERSRALLSGAGALDSYLASRESAER</sequence>
<dbReference type="InterPro" id="IPR009061">
    <property type="entry name" value="DNA-bd_dom_put_sf"/>
</dbReference>
<dbReference type="PANTHER" id="PTHR30204:SF69">
    <property type="entry name" value="MERR-FAMILY TRANSCRIPTIONAL REGULATOR"/>
    <property type="match status" value="1"/>
</dbReference>
<reference evidence="6 7" key="1">
    <citation type="submission" date="2020-04" db="EMBL/GenBank/DDBJ databases">
        <title>MicrobeNet Type strains.</title>
        <authorList>
            <person name="Nicholson A.C."/>
        </authorList>
    </citation>
    <scope>NUCLEOTIDE SEQUENCE [LARGE SCALE GENOMIC DNA]</scope>
    <source>
        <strain evidence="6 7">DSM 44445</strain>
    </source>
</reference>
<dbReference type="GO" id="GO:0003700">
    <property type="term" value="F:DNA-binding transcription factor activity"/>
    <property type="evidence" value="ECO:0007669"/>
    <property type="project" value="InterPro"/>
</dbReference>
<dbReference type="RefSeq" id="WP_040719146.1">
    <property type="nucleotide sequence ID" value="NZ_CAWPHS010000034.1"/>
</dbReference>
<evidence type="ECO:0000313" key="6">
    <source>
        <dbReference type="EMBL" id="NKY85182.1"/>
    </source>
</evidence>
<dbReference type="EMBL" id="JAAXPE010000004">
    <property type="protein sequence ID" value="NKY85182.1"/>
    <property type="molecule type" value="Genomic_DNA"/>
</dbReference>
<keyword evidence="4" id="KW-0804">Transcription</keyword>
<dbReference type="Pfam" id="PF13411">
    <property type="entry name" value="MerR_1"/>
    <property type="match status" value="1"/>
</dbReference>
<evidence type="ECO:0000256" key="2">
    <source>
        <dbReference type="ARBA" id="ARBA00023015"/>
    </source>
</evidence>
<protein>
    <submittedName>
        <fullName evidence="6">MerR family transcriptional regulator</fullName>
    </submittedName>
</protein>
<comment type="caution">
    <text evidence="6">The sequence shown here is derived from an EMBL/GenBank/DDBJ whole genome shotgun (WGS) entry which is preliminary data.</text>
</comment>
<keyword evidence="7" id="KW-1185">Reference proteome</keyword>
<dbReference type="PROSITE" id="PS50937">
    <property type="entry name" value="HTH_MERR_2"/>
    <property type="match status" value="2"/>
</dbReference>
<name>A0A7X6LWH6_9NOCA</name>
<dbReference type="Pfam" id="PF00376">
    <property type="entry name" value="MerR"/>
    <property type="match status" value="1"/>
</dbReference>
<keyword evidence="3" id="KW-0238">DNA-binding</keyword>
<evidence type="ECO:0000313" key="7">
    <source>
        <dbReference type="Proteomes" id="UP000523447"/>
    </source>
</evidence>
<evidence type="ECO:0000256" key="3">
    <source>
        <dbReference type="ARBA" id="ARBA00023125"/>
    </source>
</evidence>
<dbReference type="SMART" id="SM00422">
    <property type="entry name" value="HTH_MERR"/>
    <property type="match status" value="2"/>
</dbReference>
<feature type="domain" description="HTH merR-type" evidence="5">
    <location>
        <begin position="117"/>
        <end position="185"/>
    </location>
</feature>
<dbReference type="Gene3D" id="1.10.1660.10">
    <property type="match status" value="2"/>
</dbReference>
<dbReference type="InterPro" id="IPR047057">
    <property type="entry name" value="MerR_fam"/>
</dbReference>
<dbReference type="AlphaFoldDB" id="A0A7X6LWH6"/>
<dbReference type="PROSITE" id="PS00552">
    <property type="entry name" value="HTH_MERR_1"/>
    <property type="match status" value="1"/>
</dbReference>
<proteinExistence type="predicted"/>
<gene>
    <name evidence="6" type="ORF">HGA07_06040</name>
</gene>